<dbReference type="AlphaFoldDB" id="A0A1Y1SAK2"/>
<sequence>MLLPSPDTSMTDAPPSTDTAKVLRWRDAEQASVRALLGTFGLSVESVADGQDIPASYWGDDEAGLIGARVMVRGDTPLHSLLHEACHAICMGAQRRATLHTDAGGDDAEENAVCYLQIVLAGRIPGFGRRRCCADMDAWGYSFRLGSAQRWFEHDAADAQAWLAERGLPCA</sequence>
<dbReference type="Proteomes" id="UP000192342">
    <property type="component" value="Unassembled WGS sequence"/>
</dbReference>
<reference evidence="1 2" key="1">
    <citation type="submission" date="2013-04" db="EMBL/GenBank/DDBJ databases">
        <title>Oceanococcus atlanticus 22II-S10r2 Genome Sequencing.</title>
        <authorList>
            <person name="Lai Q."/>
            <person name="Li G."/>
            <person name="Shao Z."/>
        </authorList>
    </citation>
    <scope>NUCLEOTIDE SEQUENCE [LARGE SCALE GENOMIC DNA]</scope>
    <source>
        <strain evidence="1 2">22II-S10r2</strain>
    </source>
</reference>
<organism evidence="1 2">
    <name type="scientific">Oceanococcus atlanticus</name>
    <dbReference type="NCBI Taxonomy" id="1317117"/>
    <lineage>
        <taxon>Bacteria</taxon>
        <taxon>Pseudomonadati</taxon>
        <taxon>Pseudomonadota</taxon>
        <taxon>Gammaproteobacteria</taxon>
        <taxon>Chromatiales</taxon>
        <taxon>Oceanococcaceae</taxon>
        <taxon>Oceanococcus</taxon>
    </lineage>
</organism>
<protein>
    <submittedName>
        <fullName evidence="1">Uncharacterized protein</fullName>
    </submittedName>
</protein>
<gene>
    <name evidence="1" type="ORF">ATO7_14493</name>
</gene>
<evidence type="ECO:0000313" key="2">
    <source>
        <dbReference type="Proteomes" id="UP000192342"/>
    </source>
</evidence>
<dbReference type="EMBL" id="AQQV01000004">
    <property type="protein sequence ID" value="ORE85439.1"/>
    <property type="molecule type" value="Genomic_DNA"/>
</dbReference>
<comment type="caution">
    <text evidence="1">The sequence shown here is derived from an EMBL/GenBank/DDBJ whole genome shotgun (WGS) entry which is preliminary data.</text>
</comment>
<keyword evidence="2" id="KW-1185">Reference proteome</keyword>
<dbReference type="STRING" id="1317117.ATO7_14493"/>
<proteinExistence type="predicted"/>
<name>A0A1Y1SAK2_9GAMM</name>
<accession>A0A1Y1SAK2</accession>
<evidence type="ECO:0000313" key="1">
    <source>
        <dbReference type="EMBL" id="ORE85439.1"/>
    </source>
</evidence>